<protein>
    <recommendedName>
        <fullName evidence="2">Outer membrane protein beta-barrel domain-containing protein</fullName>
    </recommendedName>
</protein>
<accession>A0A0H4P8D0</accession>
<keyword evidence="4" id="KW-1185">Reference proteome</keyword>
<name>A0A0H4P8D0_9BACT</name>
<gene>
    <name evidence="3" type="ORF">CA2015_0979</name>
</gene>
<dbReference type="AlphaFoldDB" id="A0A0H4P8D0"/>
<dbReference type="OrthoDB" id="1419682at2"/>
<reference evidence="3 4" key="1">
    <citation type="submission" date="2015-07" db="EMBL/GenBank/DDBJ databases">
        <authorList>
            <person name="Kim K.M."/>
        </authorList>
    </citation>
    <scope>NUCLEOTIDE SEQUENCE [LARGE SCALE GENOMIC DNA]</scope>
    <source>
        <strain evidence="3 4">KCTC 12363</strain>
    </source>
</reference>
<keyword evidence="1" id="KW-0812">Transmembrane</keyword>
<keyword evidence="1" id="KW-0472">Membrane</keyword>
<evidence type="ECO:0000259" key="2">
    <source>
        <dbReference type="Pfam" id="PF13568"/>
    </source>
</evidence>
<evidence type="ECO:0000256" key="1">
    <source>
        <dbReference type="SAM" id="Phobius"/>
    </source>
</evidence>
<dbReference type="RefSeq" id="WP_048640879.1">
    <property type="nucleotide sequence ID" value="NZ_CAXBGM010000036.1"/>
</dbReference>
<dbReference type="STRING" id="320787.CA2015_0979"/>
<dbReference type="Pfam" id="PF13568">
    <property type="entry name" value="OMP_b-brl_2"/>
    <property type="match status" value="1"/>
</dbReference>
<proteinExistence type="predicted"/>
<sequence>MKEQFDKKLAEKIKASFNNHEEPFDPKEWEKFSDAYFKPKKKAWLIYWPFMTAGIAASLLFFFFYFPKQQEIDQKVKSITDAVIMDEAPFFDKSEKDEAEVLQIPTISSRNDSSYGKVAPLTGSTALSNIGEDSVVDRAPIQNIPETGKASNSVFIETFTETWDEFQAGITERFNSLEGGAEQTVAINTGKDVSMSTSEAQYLVDIWKSSSSENDQVAKTPKSFKLGLMVSPQASSNPVSGMNLGAGIMSEISLSRKLKLDVGLAYANQSMGAQNNHRMDQMMDASPSSEALKSNSNIIDTDYQLNFASLDIPVNLKYKFYDKKQTGMYLITGLSSMVYLTQNTVESYQAQSLFNANSFNGALEYAPTVQSFSNVFTPESGQSSTDVAGLLNLSFGYEYQLNKEFYISFEPFYKLPLGGLTFADQQFSIGGVNLRMNFNFNNK</sequence>
<feature type="domain" description="Outer membrane protein beta-barrel" evidence="2">
    <location>
        <begin position="233"/>
        <end position="373"/>
    </location>
</feature>
<feature type="transmembrane region" description="Helical" evidence="1">
    <location>
        <begin position="45"/>
        <end position="66"/>
    </location>
</feature>
<organism evidence="3 4">
    <name type="scientific">Cyclobacterium amurskyense</name>
    <dbReference type="NCBI Taxonomy" id="320787"/>
    <lineage>
        <taxon>Bacteria</taxon>
        <taxon>Pseudomonadati</taxon>
        <taxon>Bacteroidota</taxon>
        <taxon>Cytophagia</taxon>
        <taxon>Cytophagales</taxon>
        <taxon>Cyclobacteriaceae</taxon>
        <taxon>Cyclobacterium</taxon>
    </lineage>
</organism>
<dbReference type="EMBL" id="CP012040">
    <property type="protein sequence ID" value="AKP50434.1"/>
    <property type="molecule type" value="Genomic_DNA"/>
</dbReference>
<evidence type="ECO:0000313" key="4">
    <source>
        <dbReference type="Proteomes" id="UP000036520"/>
    </source>
</evidence>
<keyword evidence="1" id="KW-1133">Transmembrane helix</keyword>
<evidence type="ECO:0000313" key="3">
    <source>
        <dbReference type="EMBL" id="AKP50434.1"/>
    </source>
</evidence>
<dbReference type="KEGG" id="camu:CA2015_0979"/>
<dbReference type="Proteomes" id="UP000036520">
    <property type="component" value="Chromosome"/>
</dbReference>
<dbReference type="InterPro" id="IPR025665">
    <property type="entry name" value="Beta-barrel_OMP_2"/>
</dbReference>